<comment type="caution">
    <text evidence="1">The sequence shown here is derived from an EMBL/GenBank/DDBJ whole genome shotgun (WGS) entry which is preliminary data.</text>
</comment>
<organism evidence="1 2">
    <name type="scientific">Kickxella alabastrina</name>
    <dbReference type="NCBI Taxonomy" id="61397"/>
    <lineage>
        <taxon>Eukaryota</taxon>
        <taxon>Fungi</taxon>
        <taxon>Fungi incertae sedis</taxon>
        <taxon>Zoopagomycota</taxon>
        <taxon>Kickxellomycotina</taxon>
        <taxon>Kickxellomycetes</taxon>
        <taxon>Kickxellales</taxon>
        <taxon>Kickxellaceae</taxon>
        <taxon>Kickxella</taxon>
    </lineage>
</organism>
<reference evidence="1" key="1">
    <citation type="submission" date="2022-07" db="EMBL/GenBank/DDBJ databases">
        <title>Phylogenomic reconstructions and comparative analyses of Kickxellomycotina fungi.</title>
        <authorList>
            <person name="Reynolds N.K."/>
            <person name="Stajich J.E."/>
            <person name="Barry K."/>
            <person name="Grigoriev I.V."/>
            <person name="Crous P."/>
            <person name="Smith M.E."/>
        </authorList>
    </citation>
    <scope>NUCLEOTIDE SEQUENCE</scope>
    <source>
        <strain evidence="1">Benny 63K</strain>
    </source>
</reference>
<keyword evidence="2" id="KW-1185">Reference proteome</keyword>
<gene>
    <name evidence="1" type="ORF">LPJ66_005361</name>
</gene>
<dbReference type="Proteomes" id="UP001150581">
    <property type="component" value="Unassembled WGS sequence"/>
</dbReference>
<protein>
    <submittedName>
        <fullName evidence="1">Uncharacterized protein</fullName>
    </submittedName>
</protein>
<proteinExistence type="predicted"/>
<sequence>MDDIAETLRREITLDGYRGTKLGRLWVYVEQAQGQLLEKHNLDTSSVEVDDAMKSYLWPHIMRLKDMVFFEDKVVIYDSADLGNSANTMFPTLTLAQAEQQYPQLTVRGSSGAINKELFGREEGSRKVLASEKAFEIMQLLAQSRNMGVTQFKLGKDVNVEPKSVFHYVKILDAEGLIVKLATYQNGTHTNLVMLRRFSNDLSDTKAALNFIKDSGEGEQALGAVDSLVRYGLRQKISDALEKSEGGVMVETDLIDALQLDLWNLSQRKYFHRVVRNLIDGGVLERVRVQVKDIVPSGGRPLREAVDSEEPDSPEEESTSGAKEKQLKRKMEKARVGQTKRLRINKPRPKGPGHREGHSYRRCLRLLTPYVSNQVRRDKMGIPRRAHDGQDDAVPEVDEDEDEDDVDIDADADDDDDDGGANGIPDIEDIKEKEDLRYLLSKDEVQIGLLATLPLDAQVFRLIALSGAHGTVINAMLFLLGQVSYKMIVRVLGRLEKTPVHNSNRMLPGMIMDAVDASENENEFLVTSVNEFLGREKRKRYYANPLAWAAIASLTVDHSATHGIKADNKPDEAINQPLIRMQFRSELEATDATNGNVSAAPETETEADADAEAEADADADADIAAETARALESDYGSIADIIREAHERREPVNTIIRERVILRMVQRECVFLCGQNSVSRCNQAMRAYIVAHKGSYGITPAMLSSAQNHAMDKRTFMRTLAGMAALDKLFIQVVDSMPLPSSANQSREVYIVIARSIDPRGQLVESFMNELRERRKIHSVSKMTVLPLVDLGVDVPRTQRAAQIDAQIKENERRRHIGHGSNMLTKGRTKMQHIFAHTESNGDSTWKRVSKMLEYQLRRIGRMIDLHTFLASKLPKLVDDKRVFKNLAFQATFLFSALPLGLYLRLCGGILHFPAARHYIRHGHFSEDIDTDEEDDFDRYPTSPIEEIEKRMDTPIMDLPKPLLNRFYSRLTKARPHLQQLVHSLCVMRLLRPVQAVADIVDMPPADSKDLQTLPDNLRFLNYGYQLVGHARLLSRASICNPNGPLTFQDDRVFNILEGDEVYTFWNAVENMHRNAEPKLPRASPLYGIDQFSYWTRQMSLSPEQTAQLSSFVGDTSHETPLDEPERLHEAAQAAGVSVELARRYYRNVHLTIGRYENRRDKERKRHTFISQKIKRAKEAAAAAESAGQSMELTRRCRRRPWSESDSTIVALAYSVLRNHACTHRHPFLLHGLGTLFPSRVHTNKPGEGVRQRWVRMRRQPGFRAMSDTLTVLWKYVLDDAVTAGELVDTPDIADLDLRGMINHFRAVLRESTIDVLLDRYAEKIAEDMPDGWEDLVRGSSLASVISVGKDEIPEPSKEALAKDAAERKPPSSSASRRIVHDFRHRLPSTMFGHEAKYGVVVQNEQRARGSKAMLLTDFKEDAYREGMFLHARRSLAYDAMLTTHVSYQNMGDNSCQTVTMLKGSEDQEPEIVSDAAASMAYPDAMSAFYPVQRTFDASDLARQIQALAIGRPVTVSERKAEKKAEGGAEVAVDVVQSPAESMDVDGAAAEPTNDADGASDFESQPTCIKTDERYAQVATMQAMFVNLTLTPESQYDVATGHGLLTQNESAARQAMDALGKNSIINRLPSMASTIGLEDPVDPEVSQSETRATVVVHETTGTTRIVAKGIAHGTGDDEDNAMDAVDETGERRVPGRGISIGDKFMCAIMSTLPSGYVRDPMWAPVPANTPIDRRLGSGEFVHMCRQIAGSKLWLRPAYPTDLQSRSVSGLAGFRQQESGNMVEVLIKVLSDQSAVPSGASGDIEGIREVVRGHALELTELSGSSLDTALRIVTGTVGLLGALGASPHELCALFSRHMTSLNGVSLEICTALCSILPTTYLLRLLSMDRKLLVVGSNDLRYVSVEAFKAHWSLHIPDSADLLPPYIGYNLSGSAINSEYILGMSKSLLGHVFDNPGVSIVVLMRRYYAPYISKFEVMRYLRVLVDLGILREEWDAVLGGGTTTYYLDDVYHYRLRSIRTMCSKLTLLLY</sequence>
<evidence type="ECO:0000313" key="1">
    <source>
        <dbReference type="EMBL" id="KAJ1894143.1"/>
    </source>
</evidence>
<dbReference type="EMBL" id="JANBPG010000732">
    <property type="protein sequence ID" value="KAJ1894143.1"/>
    <property type="molecule type" value="Genomic_DNA"/>
</dbReference>
<evidence type="ECO:0000313" key="2">
    <source>
        <dbReference type="Proteomes" id="UP001150581"/>
    </source>
</evidence>
<name>A0ACC1IH50_9FUNG</name>
<accession>A0ACC1IH50</accession>